<dbReference type="OrthoDB" id="9789133at2"/>
<dbReference type="GO" id="GO:0016787">
    <property type="term" value="F:hydrolase activity"/>
    <property type="evidence" value="ECO:0007669"/>
    <property type="project" value="UniProtKB-UniRule"/>
</dbReference>
<name>A0A1M4W4E0_9BACL</name>
<dbReference type="InterPro" id="IPR022877">
    <property type="entry name" value="UPF0173"/>
</dbReference>
<dbReference type="InterPro" id="IPR036866">
    <property type="entry name" value="RibonucZ/Hydroxyglut_hydro"/>
</dbReference>
<accession>A0A1M4W4E0</accession>
<dbReference type="STRING" id="112248.SAMN05444392_10332"/>
<dbReference type="AlphaFoldDB" id="A0A1M4W4E0"/>
<organism evidence="4 5">
    <name type="scientific">Seinonella peptonophila</name>
    <dbReference type="NCBI Taxonomy" id="112248"/>
    <lineage>
        <taxon>Bacteria</taxon>
        <taxon>Bacillati</taxon>
        <taxon>Bacillota</taxon>
        <taxon>Bacilli</taxon>
        <taxon>Bacillales</taxon>
        <taxon>Thermoactinomycetaceae</taxon>
        <taxon>Seinonella</taxon>
    </lineage>
</organism>
<dbReference type="PANTHER" id="PTHR43546:SF3">
    <property type="entry name" value="UPF0173 METAL-DEPENDENT HYDROLASE MJ1163"/>
    <property type="match status" value="1"/>
</dbReference>
<sequence>MEVVFHGHACVSIKKDGYHLLIDPFITGNPQAKIQAEDLNPDFILLTHGHNDHLGDTVSIAKQNHAHVIGSHELAHWLTWQDIEATGMSIGGTCSFPFGQVKMTPALHGNGYIDHERQEIIYMGMAAGLLLTMDQWTLFHAGDTALFSDLQLIGNRYAIDLAFVPIGDHFTMGPEEAVIAAEWLNADRVIPIHYDTFPAIEQDAKQFINQLQKKDIKGIALQPEERLHFPLDK</sequence>
<evidence type="ECO:0000259" key="3">
    <source>
        <dbReference type="SMART" id="SM00849"/>
    </source>
</evidence>
<dbReference type="RefSeq" id="WP_073154138.1">
    <property type="nucleotide sequence ID" value="NZ_FQVL01000003.1"/>
</dbReference>
<dbReference type="InterPro" id="IPR001279">
    <property type="entry name" value="Metallo-B-lactamas"/>
</dbReference>
<dbReference type="EMBL" id="FQVL01000003">
    <property type="protein sequence ID" value="SHE76164.1"/>
    <property type="molecule type" value="Genomic_DNA"/>
</dbReference>
<proteinExistence type="inferred from homology"/>
<evidence type="ECO:0000313" key="4">
    <source>
        <dbReference type="EMBL" id="SHE76164.1"/>
    </source>
</evidence>
<keyword evidence="5" id="KW-1185">Reference proteome</keyword>
<protein>
    <recommendedName>
        <fullName evidence="2">UPF0173 metal-dependent hydrolase SAMN05444392_10332</fullName>
    </recommendedName>
</protein>
<evidence type="ECO:0000256" key="2">
    <source>
        <dbReference type="HAMAP-Rule" id="MF_00457"/>
    </source>
</evidence>
<feature type="domain" description="Metallo-beta-lactamase" evidence="3">
    <location>
        <begin position="7"/>
        <end position="193"/>
    </location>
</feature>
<dbReference type="HAMAP" id="MF_00457">
    <property type="entry name" value="UPF0173"/>
    <property type="match status" value="1"/>
</dbReference>
<dbReference type="Gene3D" id="3.60.15.10">
    <property type="entry name" value="Ribonuclease Z/Hydroxyacylglutathione hydrolase-like"/>
    <property type="match status" value="1"/>
</dbReference>
<comment type="similarity">
    <text evidence="2">Belongs to the UPF0173 family.</text>
</comment>
<dbReference type="PANTHER" id="PTHR43546">
    <property type="entry name" value="UPF0173 METAL-DEPENDENT HYDROLASE MJ1163-RELATED"/>
    <property type="match status" value="1"/>
</dbReference>
<dbReference type="InterPro" id="IPR050114">
    <property type="entry name" value="UPF0173_UPF0282_UlaG_hydrolase"/>
</dbReference>
<dbReference type="NCBIfam" id="NF001911">
    <property type="entry name" value="PRK00685.1"/>
    <property type="match status" value="1"/>
</dbReference>
<dbReference type="Proteomes" id="UP000184476">
    <property type="component" value="Unassembled WGS sequence"/>
</dbReference>
<keyword evidence="1 2" id="KW-0378">Hydrolase</keyword>
<gene>
    <name evidence="4" type="ORF">SAMN05444392_10332</name>
</gene>
<evidence type="ECO:0000313" key="5">
    <source>
        <dbReference type="Proteomes" id="UP000184476"/>
    </source>
</evidence>
<dbReference type="SUPFAM" id="SSF56281">
    <property type="entry name" value="Metallo-hydrolase/oxidoreductase"/>
    <property type="match status" value="1"/>
</dbReference>
<reference evidence="4 5" key="1">
    <citation type="submission" date="2016-11" db="EMBL/GenBank/DDBJ databases">
        <authorList>
            <person name="Jaros S."/>
            <person name="Januszkiewicz K."/>
            <person name="Wedrychowicz H."/>
        </authorList>
    </citation>
    <scope>NUCLEOTIDE SEQUENCE [LARGE SCALE GENOMIC DNA]</scope>
    <source>
        <strain evidence="4 5">DSM 44666</strain>
    </source>
</reference>
<evidence type="ECO:0000256" key="1">
    <source>
        <dbReference type="ARBA" id="ARBA00022801"/>
    </source>
</evidence>
<dbReference type="Pfam" id="PF12706">
    <property type="entry name" value="Lactamase_B_2"/>
    <property type="match status" value="1"/>
</dbReference>
<dbReference type="SMART" id="SM00849">
    <property type="entry name" value="Lactamase_B"/>
    <property type="match status" value="1"/>
</dbReference>